<dbReference type="GO" id="GO:0009060">
    <property type="term" value="P:aerobic respiration"/>
    <property type="evidence" value="ECO:0007669"/>
    <property type="project" value="TreeGrafter"/>
</dbReference>
<comment type="similarity">
    <text evidence="5 6">Belongs to the complex I subunit 1 family.</text>
</comment>
<dbReference type="PROSITE" id="PS00668">
    <property type="entry name" value="COMPLEX1_ND1_2"/>
    <property type="match status" value="1"/>
</dbReference>
<keyword evidence="3 5" id="KW-1133">Transmembrane helix</keyword>
<comment type="catalytic activity">
    <reaction evidence="5">
        <text>a quinone + NADH + 5 H(+)(in) = a quinol + NAD(+) + 4 H(+)(out)</text>
        <dbReference type="Rhea" id="RHEA:57888"/>
        <dbReference type="ChEBI" id="CHEBI:15378"/>
        <dbReference type="ChEBI" id="CHEBI:24646"/>
        <dbReference type="ChEBI" id="CHEBI:57540"/>
        <dbReference type="ChEBI" id="CHEBI:57945"/>
        <dbReference type="ChEBI" id="CHEBI:132124"/>
    </reaction>
</comment>
<feature type="transmembrane region" description="Helical" evidence="5">
    <location>
        <begin position="315"/>
        <end position="336"/>
    </location>
</feature>
<feature type="transmembrane region" description="Helical" evidence="5">
    <location>
        <begin position="131"/>
        <end position="152"/>
    </location>
</feature>
<dbReference type="AlphaFoldDB" id="A0A2U3KXJ2"/>
<dbReference type="GO" id="GO:0048038">
    <property type="term" value="F:quinone binding"/>
    <property type="evidence" value="ECO:0007669"/>
    <property type="project" value="UniProtKB-KW"/>
</dbReference>
<gene>
    <name evidence="5 7" type="primary">nuoH</name>
    <name evidence="7" type="ORF">SBA1_530016</name>
</gene>
<organism evidence="7 8">
    <name type="scientific">Candidatus Sulfotelmatobacter kueseliae</name>
    <dbReference type="NCBI Taxonomy" id="2042962"/>
    <lineage>
        <taxon>Bacteria</taxon>
        <taxon>Pseudomonadati</taxon>
        <taxon>Acidobacteriota</taxon>
        <taxon>Terriglobia</taxon>
        <taxon>Terriglobales</taxon>
        <taxon>Candidatus Korobacteraceae</taxon>
        <taxon>Candidatus Sulfotelmatobacter</taxon>
    </lineage>
</organism>
<dbReference type="GO" id="GO:0003954">
    <property type="term" value="F:NADH dehydrogenase activity"/>
    <property type="evidence" value="ECO:0007669"/>
    <property type="project" value="TreeGrafter"/>
</dbReference>
<dbReference type="Proteomes" id="UP000238701">
    <property type="component" value="Unassembled WGS sequence"/>
</dbReference>
<feature type="transmembrane region" description="Helical" evidence="5">
    <location>
        <begin position="275"/>
        <end position="295"/>
    </location>
</feature>
<protein>
    <recommendedName>
        <fullName evidence="5">NADH-quinone oxidoreductase subunit H</fullName>
        <ecNumber evidence="5">7.1.1.-</ecNumber>
    </recommendedName>
    <alternativeName>
        <fullName evidence="5">NADH dehydrogenase I subunit H</fullName>
    </alternativeName>
    <alternativeName>
        <fullName evidence="5">NDH-1 subunit H</fullName>
    </alternativeName>
</protein>
<feature type="transmembrane region" description="Helical" evidence="5">
    <location>
        <begin position="348"/>
        <end position="371"/>
    </location>
</feature>
<dbReference type="GO" id="GO:0016655">
    <property type="term" value="F:oxidoreductase activity, acting on NAD(P)H, quinone or similar compound as acceptor"/>
    <property type="evidence" value="ECO:0007669"/>
    <property type="project" value="UniProtKB-UniRule"/>
</dbReference>
<keyword evidence="5" id="KW-0874">Quinone</keyword>
<dbReference type="InterPro" id="IPR018086">
    <property type="entry name" value="NADH_UbQ_OxRdtase_su1_CS"/>
</dbReference>
<name>A0A2U3KXJ2_9BACT</name>
<proteinExistence type="inferred from homology"/>
<feature type="transmembrane region" description="Helical" evidence="5">
    <location>
        <begin position="26"/>
        <end position="50"/>
    </location>
</feature>
<dbReference type="PANTHER" id="PTHR11432:SF3">
    <property type="entry name" value="NADH-UBIQUINONE OXIDOREDUCTASE CHAIN 1"/>
    <property type="match status" value="1"/>
</dbReference>
<evidence type="ECO:0000256" key="6">
    <source>
        <dbReference type="RuleBase" id="RU000471"/>
    </source>
</evidence>
<keyword evidence="5" id="KW-1003">Cell membrane</keyword>
<comment type="subunit">
    <text evidence="5">NDH-1 is composed of 14 different subunits. Subunits NuoA, H, J, K, L, M, N constitute the membrane sector of the complex.</text>
</comment>
<accession>A0A2U3KXJ2</accession>
<sequence>MGWLVQYVQSYLDPRVTVSPGAAGNVFWAVVYVLLVFAGVSLGVICMNWLERKILAHMQVRLGPMRVGPHGLLQPIADAVKLLIKEDIIPAEADAVVFWVAPFIVVLAAFTVFVVVPFGPAHAITDMNIGILFMLGVSSLSVLGIVTAGWASNSHYPLIGALRSSAQMVSYEVAMGLAVVSAILMTSLNGFGLYGVGGPDTPGIGTLSMIGIVRAQEAQHVWFLFKFFPLGLIAFAIFAIAMVAETNRAPFDLPEAESELTAGFHTEYSGFRWSLFFLAEYSAMIAVSSIAVTLWVGGWLRPFPNALGGATWDLVFSFVPGLAFLFLAGMTFYNVRRMPKHPFFKIQTMGLAGFGAVLGLIGLILFIPPVRDRVGDIFWFVAKVAAFMYLYIWYRGTFPRYRFDQLMKVGWKVLLPIGLGVLILTAGAGIVGLEMAQHVTH</sequence>
<keyword evidence="5" id="KW-1278">Translocase</keyword>
<keyword evidence="4 5" id="KW-0472">Membrane</keyword>
<feature type="transmembrane region" description="Helical" evidence="5">
    <location>
        <begin position="223"/>
        <end position="244"/>
    </location>
</feature>
<feature type="transmembrane region" description="Helical" evidence="5">
    <location>
        <begin position="414"/>
        <end position="433"/>
    </location>
</feature>
<dbReference type="EMBL" id="OMOD01000148">
    <property type="protein sequence ID" value="SPF44358.1"/>
    <property type="molecule type" value="Genomic_DNA"/>
</dbReference>
<keyword evidence="2 5" id="KW-0812">Transmembrane</keyword>
<keyword evidence="5" id="KW-0830">Ubiquinone</keyword>
<dbReference type="EC" id="7.1.1.-" evidence="5"/>
<evidence type="ECO:0000256" key="4">
    <source>
        <dbReference type="ARBA" id="ARBA00023136"/>
    </source>
</evidence>
<dbReference type="PANTHER" id="PTHR11432">
    <property type="entry name" value="NADH DEHYDROGENASE SUBUNIT 1"/>
    <property type="match status" value="1"/>
</dbReference>
<evidence type="ECO:0000256" key="5">
    <source>
        <dbReference type="HAMAP-Rule" id="MF_01350"/>
    </source>
</evidence>
<dbReference type="InterPro" id="IPR001694">
    <property type="entry name" value="NADH_UbQ_OxRdtase_su1/FPO"/>
</dbReference>
<comment type="function">
    <text evidence="5">NDH-1 shuttles electrons from NADH, via FMN and iron-sulfur (Fe-S) centers, to quinones in the respiratory chain. The immediate electron acceptor for the enzyme in this species is believed to be ubiquinone. Couples the redox reaction to proton translocation (for every two electrons transferred, four hydrogen ions are translocated across the cytoplasmic membrane), and thus conserves the redox energy in a proton gradient. This subunit may bind ubiquinone.</text>
</comment>
<reference evidence="8" key="1">
    <citation type="submission" date="2018-02" db="EMBL/GenBank/DDBJ databases">
        <authorList>
            <person name="Hausmann B."/>
        </authorList>
    </citation>
    <scope>NUCLEOTIDE SEQUENCE [LARGE SCALE GENOMIC DNA]</scope>
    <source>
        <strain evidence="8">Peat soil MAG SbA1</strain>
    </source>
</reference>
<feature type="transmembrane region" description="Helical" evidence="5">
    <location>
        <begin position="377"/>
        <end position="394"/>
    </location>
</feature>
<dbReference type="HAMAP" id="MF_01350">
    <property type="entry name" value="NDH1_NuoH"/>
    <property type="match status" value="1"/>
</dbReference>
<keyword evidence="5 6" id="KW-0520">NAD</keyword>
<dbReference type="PROSITE" id="PS00667">
    <property type="entry name" value="COMPLEX1_ND1_1"/>
    <property type="match status" value="1"/>
</dbReference>
<evidence type="ECO:0000313" key="8">
    <source>
        <dbReference type="Proteomes" id="UP000238701"/>
    </source>
</evidence>
<evidence type="ECO:0000256" key="3">
    <source>
        <dbReference type="ARBA" id="ARBA00022989"/>
    </source>
</evidence>
<comment type="subcellular location">
    <subcellularLocation>
        <location evidence="5 6">Cell membrane</location>
        <topology evidence="5 6">Multi-pass membrane protein</topology>
    </subcellularLocation>
    <subcellularLocation>
        <location evidence="1">Membrane</location>
        <topology evidence="1">Multi-pass membrane protein</topology>
    </subcellularLocation>
</comment>
<evidence type="ECO:0000256" key="1">
    <source>
        <dbReference type="ARBA" id="ARBA00004141"/>
    </source>
</evidence>
<dbReference type="OrthoDB" id="9803734at2"/>
<dbReference type="GO" id="GO:0005886">
    <property type="term" value="C:plasma membrane"/>
    <property type="evidence" value="ECO:0007669"/>
    <property type="project" value="UniProtKB-SubCell"/>
</dbReference>
<feature type="transmembrane region" description="Helical" evidence="5">
    <location>
        <begin position="173"/>
        <end position="194"/>
    </location>
</feature>
<feature type="transmembrane region" description="Helical" evidence="5">
    <location>
        <begin position="95"/>
        <end position="119"/>
    </location>
</feature>
<evidence type="ECO:0000256" key="2">
    <source>
        <dbReference type="ARBA" id="ARBA00022692"/>
    </source>
</evidence>
<evidence type="ECO:0000313" key="7">
    <source>
        <dbReference type="EMBL" id="SPF44358.1"/>
    </source>
</evidence>
<keyword evidence="7" id="KW-0560">Oxidoreductase</keyword>
<dbReference type="Pfam" id="PF00146">
    <property type="entry name" value="NADHdh"/>
    <property type="match status" value="1"/>
</dbReference>
<comment type="caution">
    <text evidence="5">Lacks conserved residue(s) required for the propagation of feature annotation.</text>
</comment>